<proteinExistence type="predicted"/>
<evidence type="ECO:0000256" key="1">
    <source>
        <dbReference type="SAM" id="SignalP"/>
    </source>
</evidence>
<evidence type="ECO:0000313" key="2">
    <source>
        <dbReference type="EMBL" id="BCB74388.1"/>
    </source>
</evidence>
<keyword evidence="1" id="KW-0732">Signal</keyword>
<sequence>MRTPKLPSVFGTGKKSKWISRAAAGAAALALTVTALAPAEASANRVPSPTDATAADAAFRPKSDAPPAPAQLAELNFLLGTYKCVVTAVAPGEPSTSVIVWMRTKPILSGHYYEMEYVQEAIPGVIGKVTGKWVWGYTPSDSTYSAYYYDDHDNKGTAFSAGRNAEGKFEFVGDYTVLGDVGTGHDVFTVVNSRKFTDHSYVKIDGELIPISVYNCTKQG</sequence>
<dbReference type="RefSeq" id="WP_173033767.1">
    <property type="nucleotide sequence ID" value="NZ_AP022870.1"/>
</dbReference>
<dbReference type="KEGG" id="pfla:Pflav_007980"/>
<dbReference type="EMBL" id="AP022870">
    <property type="protein sequence ID" value="BCB74388.1"/>
    <property type="molecule type" value="Genomic_DNA"/>
</dbReference>
<feature type="chain" id="PRO_5038753900" description="DUF1579 domain-containing protein" evidence="1">
    <location>
        <begin position="38"/>
        <end position="220"/>
    </location>
</feature>
<evidence type="ECO:0000313" key="3">
    <source>
        <dbReference type="Proteomes" id="UP000502508"/>
    </source>
</evidence>
<name>A0A6F8XKR7_9ACTN</name>
<feature type="signal peptide" evidence="1">
    <location>
        <begin position="1"/>
        <end position="37"/>
    </location>
</feature>
<organism evidence="2 3">
    <name type="scientific">Phytohabitans flavus</name>
    <dbReference type="NCBI Taxonomy" id="1076124"/>
    <lineage>
        <taxon>Bacteria</taxon>
        <taxon>Bacillati</taxon>
        <taxon>Actinomycetota</taxon>
        <taxon>Actinomycetes</taxon>
        <taxon>Micromonosporales</taxon>
        <taxon>Micromonosporaceae</taxon>
    </lineage>
</organism>
<reference evidence="2 3" key="1">
    <citation type="submission" date="2020-03" db="EMBL/GenBank/DDBJ databases">
        <title>Whole genome shotgun sequence of Phytohabitans flavus NBRC 107702.</title>
        <authorList>
            <person name="Komaki H."/>
            <person name="Tamura T."/>
        </authorList>
    </citation>
    <scope>NUCLEOTIDE SEQUENCE [LARGE SCALE GENOMIC DNA]</scope>
    <source>
        <strain evidence="2 3">NBRC 107702</strain>
    </source>
</reference>
<evidence type="ECO:0008006" key="4">
    <source>
        <dbReference type="Google" id="ProtNLM"/>
    </source>
</evidence>
<dbReference type="AlphaFoldDB" id="A0A6F8XKR7"/>
<reference evidence="2 3" key="2">
    <citation type="submission" date="2020-03" db="EMBL/GenBank/DDBJ databases">
        <authorList>
            <person name="Ichikawa N."/>
            <person name="Kimura A."/>
            <person name="Kitahashi Y."/>
            <person name="Uohara A."/>
        </authorList>
    </citation>
    <scope>NUCLEOTIDE SEQUENCE [LARGE SCALE GENOMIC DNA]</scope>
    <source>
        <strain evidence="2 3">NBRC 107702</strain>
    </source>
</reference>
<gene>
    <name evidence="2" type="ORF">Pflav_007980</name>
</gene>
<accession>A0A6F8XKR7</accession>
<dbReference type="Proteomes" id="UP000502508">
    <property type="component" value="Chromosome"/>
</dbReference>
<protein>
    <recommendedName>
        <fullName evidence="4">DUF1579 domain-containing protein</fullName>
    </recommendedName>
</protein>
<keyword evidence="3" id="KW-1185">Reference proteome</keyword>